<name>A0A8S2B6C0_ARAAE</name>
<evidence type="ECO:0000313" key="2">
    <source>
        <dbReference type="EMBL" id="CAE6226247.1"/>
    </source>
</evidence>
<feature type="region of interest" description="Disordered" evidence="1">
    <location>
        <begin position="430"/>
        <end position="471"/>
    </location>
</feature>
<dbReference type="Proteomes" id="UP000682877">
    <property type="component" value="Chromosome 8"/>
</dbReference>
<organism evidence="2 3">
    <name type="scientific">Arabidopsis arenosa</name>
    <name type="common">Sand rock-cress</name>
    <name type="synonym">Cardaminopsis arenosa</name>
    <dbReference type="NCBI Taxonomy" id="38785"/>
    <lineage>
        <taxon>Eukaryota</taxon>
        <taxon>Viridiplantae</taxon>
        <taxon>Streptophyta</taxon>
        <taxon>Embryophyta</taxon>
        <taxon>Tracheophyta</taxon>
        <taxon>Spermatophyta</taxon>
        <taxon>Magnoliopsida</taxon>
        <taxon>eudicotyledons</taxon>
        <taxon>Gunneridae</taxon>
        <taxon>Pentapetalae</taxon>
        <taxon>rosids</taxon>
        <taxon>malvids</taxon>
        <taxon>Brassicales</taxon>
        <taxon>Brassicaceae</taxon>
        <taxon>Camelineae</taxon>
        <taxon>Arabidopsis</taxon>
    </lineage>
</organism>
<feature type="compositionally biased region" description="Basic and acidic residues" evidence="1">
    <location>
        <begin position="430"/>
        <end position="439"/>
    </location>
</feature>
<feature type="compositionally biased region" description="Acidic residues" evidence="1">
    <location>
        <begin position="203"/>
        <end position="214"/>
    </location>
</feature>
<feature type="compositionally biased region" description="Acidic residues" evidence="1">
    <location>
        <begin position="101"/>
        <end position="111"/>
    </location>
</feature>
<feature type="region of interest" description="Disordered" evidence="1">
    <location>
        <begin position="260"/>
        <end position="368"/>
    </location>
</feature>
<feature type="compositionally biased region" description="Polar residues" evidence="1">
    <location>
        <begin position="10"/>
        <end position="25"/>
    </location>
</feature>
<feature type="compositionally biased region" description="Basic and acidic residues" evidence="1">
    <location>
        <begin position="138"/>
        <end position="150"/>
    </location>
</feature>
<feature type="compositionally biased region" description="Polar residues" evidence="1">
    <location>
        <begin position="303"/>
        <end position="328"/>
    </location>
</feature>
<evidence type="ECO:0000313" key="3">
    <source>
        <dbReference type="Proteomes" id="UP000682877"/>
    </source>
</evidence>
<accession>A0A8S2B6C0</accession>
<proteinExistence type="predicted"/>
<feature type="compositionally biased region" description="Basic and acidic residues" evidence="1">
    <location>
        <begin position="82"/>
        <end position="93"/>
    </location>
</feature>
<dbReference type="EMBL" id="LR999458">
    <property type="protein sequence ID" value="CAE6226247.1"/>
    <property type="molecule type" value="Genomic_DNA"/>
</dbReference>
<feature type="region of interest" description="Disordered" evidence="1">
    <location>
        <begin position="1"/>
        <end position="248"/>
    </location>
</feature>
<dbReference type="AlphaFoldDB" id="A0A8S2B6C0"/>
<feature type="compositionally biased region" description="Basic and acidic residues" evidence="1">
    <location>
        <begin position="184"/>
        <end position="200"/>
    </location>
</feature>
<evidence type="ECO:0000256" key="1">
    <source>
        <dbReference type="SAM" id="MobiDB-lite"/>
    </source>
</evidence>
<keyword evidence="3" id="KW-1185">Reference proteome</keyword>
<sequence>MEYEDERSEYNTSEVDWGQESNPSWSGEEDYDYGSWEGETDSEISLEEVDERDEEPWYEETNSDGAFEGEEGQVDDEIEPEPPDHSQDDESHKSWCGAETNQEESEGEGCEGDSWRGETESQFSLEEDLPNGETQISHGDEGFNHHREPDQFIESYTQERPWCEIPYSDQEEDRQEETDSQISLREDESHGVETWSHEGESNYGDESDRGEEETDHTKDQPTLWGDEEDYEPQYLTFSAQHQQDMPSYSYTKPRRWILATTPRVKATPKKTCSPKPNKTFSPILEEKGEAKLPTRVKAEPPKSISQAITYKSSTKSLLKLQRTGTQGQTKEHEAEDVEGGISIEKPPAAQQPIQTRGSAGRRHERASMVAGCRDVRDGTLQISPLGRIESNLTTTCHAVLKKSEDESIEVEDSNADFVLDPSTRNLSVDRHLGVDRHSSGTEAESTFDEAESSELETEESTLDSSVDRHSPSVDRHWTWTAPYALVFPLRPKKSEQEIREQHYRLMLDSILYALPLMIAVTSKIHFKSMSRR</sequence>
<reference evidence="2" key="1">
    <citation type="submission" date="2021-01" db="EMBL/GenBank/DDBJ databases">
        <authorList>
            <person name="Bezrukov I."/>
        </authorList>
    </citation>
    <scope>NUCLEOTIDE SEQUENCE</scope>
</reference>
<gene>
    <name evidence="2" type="ORF">AARE701A_LOCUS20833</name>
</gene>
<feature type="compositionally biased region" description="Acidic residues" evidence="1">
    <location>
        <begin position="169"/>
        <end position="179"/>
    </location>
</feature>
<feature type="compositionally biased region" description="Acidic residues" evidence="1">
    <location>
        <begin position="445"/>
        <end position="461"/>
    </location>
</feature>
<feature type="compositionally biased region" description="Acidic residues" evidence="1">
    <location>
        <begin position="27"/>
        <end position="81"/>
    </location>
</feature>
<protein>
    <submittedName>
        <fullName evidence="2">Uncharacterized protein</fullName>
    </submittedName>
</protein>
<feature type="compositionally biased region" description="Polar residues" evidence="1">
    <location>
        <begin position="235"/>
        <end position="248"/>
    </location>
</feature>
<feature type="compositionally biased region" description="Basic and acidic residues" evidence="1">
    <location>
        <begin position="284"/>
        <end position="300"/>
    </location>
</feature>